<evidence type="ECO:0000256" key="1">
    <source>
        <dbReference type="SAM" id="MobiDB-lite"/>
    </source>
</evidence>
<name>A0AAV9NSM9_9EURO</name>
<dbReference type="EMBL" id="JAVRRD010000001">
    <property type="protein sequence ID" value="KAK5065324.1"/>
    <property type="molecule type" value="Genomic_DNA"/>
</dbReference>
<feature type="compositionally biased region" description="Polar residues" evidence="1">
    <location>
        <begin position="203"/>
        <end position="212"/>
    </location>
</feature>
<evidence type="ECO:0000313" key="3">
    <source>
        <dbReference type="Proteomes" id="UP001358417"/>
    </source>
</evidence>
<sequence>MRDTTIRKLALQQKRRATIEAAEQHSLVIIYERLALWLMACPLSLRYELYSHLNIHSHWSKRFKNPPNPEYVYATFAYSIECVREEIDRLGENAKKEAMICAAGFASDKSSSVGRAGDREQSCHRDVTPVVQESATANNTATFGLAAKPLSGVRNHGDNSPYECSVTNTSDGGSQLNAPSVIQHVLIPAEADESLDQEKEQQENPNVVNSNLGSDGSYIEEVFIDLEDFLI</sequence>
<reference evidence="2 3" key="1">
    <citation type="submission" date="2023-08" db="EMBL/GenBank/DDBJ databases">
        <title>Black Yeasts Isolated from many extreme environments.</title>
        <authorList>
            <person name="Coleine C."/>
            <person name="Stajich J.E."/>
            <person name="Selbmann L."/>
        </authorList>
    </citation>
    <scope>NUCLEOTIDE SEQUENCE [LARGE SCALE GENOMIC DNA]</scope>
    <source>
        <strain evidence="2 3">CCFEE 5792</strain>
    </source>
</reference>
<dbReference type="Proteomes" id="UP001358417">
    <property type="component" value="Unassembled WGS sequence"/>
</dbReference>
<feature type="region of interest" description="Disordered" evidence="1">
    <location>
        <begin position="193"/>
        <end position="212"/>
    </location>
</feature>
<keyword evidence="3" id="KW-1185">Reference proteome</keyword>
<organism evidence="2 3">
    <name type="scientific">Exophiala bonariae</name>
    <dbReference type="NCBI Taxonomy" id="1690606"/>
    <lineage>
        <taxon>Eukaryota</taxon>
        <taxon>Fungi</taxon>
        <taxon>Dikarya</taxon>
        <taxon>Ascomycota</taxon>
        <taxon>Pezizomycotina</taxon>
        <taxon>Eurotiomycetes</taxon>
        <taxon>Chaetothyriomycetidae</taxon>
        <taxon>Chaetothyriales</taxon>
        <taxon>Herpotrichiellaceae</taxon>
        <taxon>Exophiala</taxon>
    </lineage>
</organism>
<dbReference type="AlphaFoldDB" id="A0AAV9NSM9"/>
<evidence type="ECO:0000313" key="2">
    <source>
        <dbReference type="EMBL" id="KAK5065324.1"/>
    </source>
</evidence>
<gene>
    <name evidence="2" type="ORF">LTR84_001162</name>
</gene>
<comment type="caution">
    <text evidence="2">The sequence shown here is derived from an EMBL/GenBank/DDBJ whole genome shotgun (WGS) entry which is preliminary data.</text>
</comment>
<proteinExistence type="predicted"/>
<dbReference type="GeneID" id="89969384"/>
<dbReference type="RefSeq" id="XP_064712648.1">
    <property type="nucleotide sequence ID" value="XM_064844788.1"/>
</dbReference>
<accession>A0AAV9NSM9</accession>
<protein>
    <submittedName>
        <fullName evidence="2">Uncharacterized protein</fullName>
    </submittedName>
</protein>